<reference evidence="1 2" key="1">
    <citation type="submission" date="2018-04" db="EMBL/GenBank/DDBJ databases">
        <title>WGS assembly of Panicum hallii var. hallii HAL2.</title>
        <authorList>
            <person name="Lovell J."/>
            <person name="Jenkins J."/>
            <person name="Lowry D."/>
            <person name="Mamidi S."/>
            <person name="Sreedasyam A."/>
            <person name="Weng X."/>
            <person name="Barry K."/>
            <person name="Bonette J."/>
            <person name="Campitelli B."/>
            <person name="Daum C."/>
            <person name="Gordon S."/>
            <person name="Gould B."/>
            <person name="Lipzen A."/>
            <person name="MacQueen A."/>
            <person name="Palacio-Mejia J."/>
            <person name="Plott C."/>
            <person name="Shakirov E."/>
            <person name="Shu S."/>
            <person name="Yoshinaga Y."/>
            <person name="Zane M."/>
            <person name="Rokhsar D."/>
            <person name="Grimwood J."/>
            <person name="Schmutz J."/>
            <person name="Juenger T."/>
        </authorList>
    </citation>
    <scope>NUCLEOTIDE SEQUENCE [LARGE SCALE GENOMIC DNA]</scope>
    <source>
        <strain evidence="2">cv. HAL2</strain>
    </source>
</reference>
<organism evidence="1 2">
    <name type="scientific">Panicum hallii var. hallii</name>
    <dbReference type="NCBI Taxonomy" id="1504633"/>
    <lineage>
        <taxon>Eukaryota</taxon>
        <taxon>Viridiplantae</taxon>
        <taxon>Streptophyta</taxon>
        <taxon>Embryophyta</taxon>
        <taxon>Tracheophyta</taxon>
        <taxon>Spermatophyta</taxon>
        <taxon>Magnoliopsida</taxon>
        <taxon>Liliopsida</taxon>
        <taxon>Poales</taxon>
        <taxon>Poaceae</taxon>
        <taxon>PACMAD clade</taxon>
        <taxon>Panicoideae</taxon>
        <taxon>Panicodae</taxon>
        <taxon>Paniceae</taxon>
        <taxon>Panicinae</taxon>
        <taxon>Panicum</taxon>
        <taxon>Panicum sect. Panicum</taxon>
    </lineage>
</organism>
<dbReference type="EMBL" id="CM009754">
    <property type="protein sequence ID" value="PUZ51624.1"/>
    <property type="molecule type" value="Genomic_DNA"/>
</dbReference>
<dbReference type="STRING" id="1504633.A0A2T7D7R9"/>
<protein>
    <recommendedName>
        <fullName evidence="3">Reverse transcriptase zinc-binding domain-containing protein</fullName>
    </recommendedName>
</protein>
<keyword evidence="2" id="KW-1185">Reference proteome</keyword>
<evidence type="ECO:0000313" key="1">
    <source>
        <dbReference type="EMBL" id="PUZ51624.1"/>
    </source>
</evidence>
<gene>
    <name evidence="1" type="ORF">GQ55_6G203200</name>
</gene>
<accession>A0A2T7D7R9</accession>
<evidence type="ECO:0000313" key="2">
    <source>
        <dbReference type="Proteomes" id="UP000244336"/>
    </source>
</evidence>
<name>A0A2T7D7R9_9POAL</name>
<sequence length="129" mass="14596">MAFRAKRETSQHLFFECVVAKQVWSAISELLELEIGSGFESVGSRWLTALWCIWKLKNDICFQNARWRDLGTILMKIAGTVQNWLILCPGELKDRVSTLVGSLKMIASRSGRITGRGEELPPRRFQPGG</sequence>
<dbReference type="Proteomes" id="UP000244336">
    <property type="component" value="Chromosome 6"/>
</dbReference>
<dbReference type="OrthoDB" id="682975at2759"/>
<proteinExistence type="predicted"/>
<dbReference type="Gramene" id="PUZ51624">
    <property type="protein sequence ID" value="PUZ51624"/>
    <property type="gene ID" value="GQ55_6G203200"/>
</dbReference>
<evidence type="ECO:0008006" key="3">
    <source>
        <dbReference type="Google" id="ProtNLM"/>
    </source>
</evidence>
<dbReference type="AlphaFoldDB" id="A0A2T7D7R9"/>